<dbReference type="EMBL" id="AKWD02000043">
    <property type="protein sequence ID" value="EMO53513.1"/>
    <property type="molecule type" value="Genomic_DNA"/>
</dbReference>
<comment type="caution">
    <text evidence="1">The sequence shown here is derived from an EMBL/GenBank/DDBJ whole genome shotgun (WGS) entry which is preliminary data.</text>
</comment>
<sequence length="44" mass="5618">MKKRKLIFQQLYKLFQKYFRITTISILGKDKVFLKWFLMRKNIY</sequence>
<accession>M6VVF7</accession>
<evidence type="ECO:0000313" key="2">
    <source>
        <dbReference type="Proteomes" id="UP000012112"/>
    </source>
</evidence>
<proteinExistence type="predicted"/>
<dbReference type="AlphaFoldDB" id="M6VVF7"/>
<gene>
    <name evidence="1" type="ORF">LEP1GSC172_2132</name>
</gene>
<evidence type="ECO:0000313" key="1">
    <source>
        <dbReference type="EMBL" id="EMO53513.1"/>
    </source>
</evidence>
<protein>
    <submittedName>
        <fullName evidence="1">Uncharacterized protein</fullName>
    </submittedName>
</protein>
<dbReference type="Proteomes" id="UP000012112">
    <property type="component" value="Unassembled WGS sequence"/>
</dbReference>
<organism evidence="1 2">
    <name type="scientific">Leptospira noguchii</name>
    <dbReference type="NCBI Taxonomy" id="28182"/>
    <lineage>
        <taxon>Bacteria</taxon>
        <taxon>Pseudomonadati</taxon>
        <taxon>Spirochaetota</taxon>
        <taxon>Spirochaetia</taxon>
        <taxon>Leptospirales</taxon>
        <taxon>Leptospiraceae</taxon>
        <taxon>Leptospira</taxon>
    </lineage>
</organism>
<name>M6VVF7_9LEPT</name>
<reference evidence="1 2" key="1">
    <citation type="submission" date="2013-01" db="EMBL/GenBank/DDBJ databases">
        <authorList>
            <person name="Harkins D.M."/>
            <person name="Durkin A.S."/>
            <person name="Brinkac L.M."/>
            <person name="Haft D.H."/>
            <person name="Selengut J.D."/>
            <person name="Sanka R."/>
            <person name="DePew J."/>
            <person name="Purushe J."/>
            <person name="Matthias M.A."/>
            <person name="Vinetz J.M."/>
            <person name="Sutton G.G."/>
            <person name="Nierman W.C."/>
            <person name="Fouts D.E."/>
        </authorList>
    </citation>
    <scope>NUCLEOTIDE SEQUENCE [LARGE SCALE GENOMIC DNA]</scope>
    <source>
        <strain evidence="1 2">HAI1536</strain>
    </source>
</reference>